<evidence type="ECO:0000313" key="2">
    <source>
        <dbReference type="EMBL" id="MBD2180185.1"/>
    </source>
</evidence>
<reference evidence="2" key="2">
    <citation type="submission" date="2020-08" db="EMBL/GenBank/DDBJ databases">
        <authorList>
            <person name="Chen M."/>
            <person name="Teng W."/>
            <person name="Zhao L."/>
            <person name="Hu C."/>
            <person name="Zhou Y."/>
            <person name="Han B."/>
            <person name="Song L."/>
            <person name="Shu W."/>
        </authorList>
    </citation>
    <scope>NUCLEOTIDE SEQUENCE</scope>
    <source>
        <strain evidence="2">FACHB-1375</strain>
    </source>
</reference>
<organism evidence="2 3">
    <name type="scientific">Aerosakkonema funiforme FACHB-1375</name>
    <dbReference type="NCBI Taxonomy" id="2949571"/>
    <lineage>
        <taxon>Bacteria</taxon>
        <taxon>Bacillati</taxon>
        <taxon>Cyanobacteriota</taxon>
        <taxon>Cyanophyceae</taxon>
        <taxon>Oscillatoriophycideae</taxon>
        <taxon>Aerosakkonematales</taxon>
        <taxon>Aerosakkonemataceae</taxon>
        <taxon>Aerosakkonema</taxon>
    </lineage>
</organism>
<dbReference type="InterPro" id="IPR035093">
    <property type="entry name" value="RelE/ParE_toxin_dom_sf"/>
</dbReference>
<dbReference type="Proteomes" id="UP000641646">
    <property type="component" value="Unassembled WGS sequence"/>
</dbReference>
<comment type="caution">
    <text evidence="2">The sequence shown here is derived from an EMBL/GenBank/DDBJ whole genome shotgun (WGS) entry which is preliminary data.</text>
</comment>
<proteinExistence type="predicted"/>
<feature type="domain" description="ParE-like toxin" evidence="1">
    <location>
        <begin position="18"/>
        <end position="80"/>
    </location>
</feature>
<dbReference type="Pfam" id="PF24732">
    <property type="entry name" value="ParE_like"/>
    <property type="match status" value="1"/>
</dbReference>
<dbReference type="SUPFAM" id="SSF143011">
    <property type="entry name" value="RelE-like"/>
    <property type="match status" value="1"/>
</dbReference>
<dbReference type="RefSeq" id="WP_190462128.1">
    <property type="nucleotide sequence ID" value="NZ_JACJPW010000006.1"/>
</dbReference>
<dbReference type="InterPro" id="IPR056925">
    <property type="entry name" value="ParE-like"/>
</dbReference>
<evidence type="ECO:0000313" key="3">
    <source>
        <dbReference type="Proteomes" id="UP000641646"/>
    </source>
</evidence>
<dbReference type="AlphaFoldDB" id="A0A926ZEW2"/>
<reference evidence="2" key="1">
    <citation type="journal article" date="2015" name="ISME J.">
        <title>Draft Genome Sequence of Streptomyces incarnatus NRRL8089, which Produces the Nucleoside Antibiotic Sinefungin.</title>
        <authorList>
            <person name="Oshima K."/>
            <person name="Hattori M."/>
            <person name="Shimizu H."/>
            <person name="Fukuda K."/>
            <person name="Nemoto M."/>
            <person name="Inagaki K."/>
            <person name="Tamura T."/>
        </authorList>
    </citation>
    <scope>NUCLEOTIDE SEQUENCE</scope>
    <source>
        <strain evidence="2">FACHB-1375</strain>
    </source>
</reference>
<evidence type="ECO:0000259" key="1">
    <source>
        <dbReference type="Pfam" id="PF24732"/>
    </source>
</evidence>
<sequence length="84" mass="10024">MNYTTRRFWECYNALPEEVQRTADRCYQLLKTDPFHPSLHFKKVGNYWSVRVGQHYRALGVEVKGGISWFWIGTHAEYDKLIDV</sequence>
<dbReference type="EMBL" id="JACJPW010000006">
    <property type="protein sequence ID" value="MBD2180185.1"/>
    <property type="molecule type" value="Genomic_DNA"/>
</dbReference>
<name>A0A926ZEW2_9CYAN</name>
<accession>A0A926ZEW2</accession>
<keyword evidence="3" id="KW-1185">Reference proteome</keyword>
<protein>
    <recommendedName>
        <fullName evidence="1">ParE-like toxin domain-containing protein</fullName>
    </recommendedName>
</protein>
<gene>
    <name evidence="2" type="ORF">H6G03_03480</name>
</gene>